<dbReference type="Gene3D" id="3.20.80.10">
    <property type="entry name" value="Regulatory factor, effector binding domain"/>
    <property type="match status" value="1"/>
</dbReference>
<accession>F4QS35</accession>
<protein>
    <recommendedName>
        <fullName evidence="1">GyrI-like small molecule binding domain-containing protein</fullName>
    </recommendedName>
</protein>
<name>F4QS35_9CAUL</name>
<sequence length="212" mass="24275">MSQNREKIDFKSEYKSLYGPPQKDFLLVEVPPLPYLMFDGRGDPNSAPLYQQAIEALYSLSYTLKFMSKRAFGRDYVVGPLEGLWWADDYGAYTTPGRRDEWNWTMMILQPDWIEPAHLEAAKAEVLMKKGLPGIETVRLETMEEGLSAQILHIGSYADEAATLARLHNEWLPRNGLAERGKHHEIYLSDARKVEPAKLKTILRQPVRPLQG</sequence>
<dbReference type="InterPro" id="IPR029442">
    <property type="entry name" value="GyrI-like"/>
</dbReference>
<dbReference type="InterPro" id="IPR008319">
    <property type="entry name" value="GyrI-like_CCH_Lin2189-like"/>
</dbReference>
<dbReference type="HOGENOM" id="CLU_083625_0_0_5"/>
<gene>
    <name evidence="2" type="ORF">ABI_39720</name>
</gene>
<keyword evidence="3" id="KW-1185">Reference proteome</keyword>
<dbReference type="AlphaFoldDB" id="F4QS35"/>
<reference evidence="3" key="1">
    <citation type="submission" date="2011-03" db="EMBL/GenBank/DDBJ databases">
        <title>Draft genome sequence of Brevundimonas diminuta.</title>
        <authorList>
            <person name="Brown P.J.B."/>
            <person name="Buechlein A."/>
            <person name="Hemmerich C."/>
            <person name="Brun Y.V."/>
        </authorList>
    </citation>
    <scope>NUCLEOTIDE SEQUENCE [LARGE SCALE GENOMIC DNA]</scope>
    <source>
        <strain evidence="3">C19</strain>
    </source>
</reference>
<dbReference type="SUPFAM" id="SSF55136">
    <property type="entry name" value="Probable bacterial effector-binding domain"/>
    <property type="match status" value="1"/>
</dbReference>
<feature type="domain" description="GyrI-like small molecule binding" evidence="1">
    <location>
        <begin position="27"/>
        <end position="207"/>
    </location>
</feature>
<dbReference type="STRING" id="715226.ABI_39720"/>
<dbReference type="OrthoDB" id="4772335at2"/>
<dbReference type="Pfam" id="PF06445">
    <property type="entry name" value="GyrI-like"/>
    <property type="match status" value="1"/>
</dbReference>
<dbReference type="EMBL" id="GL883080">
    <property type="protein sequence ID" value="EGF89555.1"/>
    <property type="molecule type" value="Genomic_DNA"/>
</dbReference>
<organism evidence="2 3">
    <name type="scientific">Asticcacaulis biprosthecium C19</name>
    <dbReference type="NCBI Taxonomy" id="715226"/>
    <lineage>
        <taxon>Bacteria</taxon>
        <taxon>Pseudomonadati</taxon>
        <taxon>Pseudomonadota</taxon>
        <taxon>Alphaproteobacteria</taxon>
        <taxon>Caulobacterales</taxon>
        <taxon>Caulobacteraceae</taxon>
        <taxon>Asticcacaulis</taxon>
    </lineage>
</organism>
<dbReference type="eggNOG" id="COG4832">
    <property type="taxonomic scope" value="Bacteria"/>
</dbReference>
<proteinExistence type="predicted"/>
<dbReference type="InterPro" id="IPR011256">
    <property type="entry name" value="Reg_factor_effector_dom_sf"/>
</dbReference>
<dbReference type="PIRSF" id="PIRSF031644">
    <property type="entry name" value="UCP031644"/>
    <property type="match status" value="1"/>
</dbReference>
<evidence type="ECO:0000259" key="1">
    <source>
        <dbReference type="Pfam" id="PF06445"/>
    </source>
</evidence>
<evidence type="ECO:0000313" key="2">
    <source>
        <dbReference type="EMBL" id="EGF89555.1"/>
    </source>
</evidence>
<evidence type="ECO:0000313" key="3">
    <source>
        <dbReference type="Proteomes" id="UP000006512"/>
    </source>
</evidence>
<dbReference type="RefSeq" id="WP_006274750.1">
    <property type="nucleotide sequence ID" value="NZ_GL883080.1"/>
</dbReference>
<dbReference type="Proteomes" id="UP000006512">
    <property type="component" value="Unassembled WGS sequence"/>
</dbReference>